<evidence type="ECO:0000259" key="4">
    <source>
        <dbReference type="PROSITE" id="PS50158"/>
    </source>
</evidence>
<dbReference type="SUPFAM" id="SSF57756">
    <property type="entry name" value="Retrovirus zinc finger-like domains"/>
    <property type="match status" value="1"/>
</dbReference>
<name>A0ABQ0LS20_MYCCL</name>
<keyword evidence="2" id="KW-0863">Zinc-finger</keyword>
<dbReference type="PROSITE" id="PS50158">
    <property type="entry name" value="ZF_CCHC"/>
    <property type="match status" value="1"/>
</dbReference>
<reference evidence="5" key="1">
    <citation type="submission" date="2014-09" db="EMBL/GenBank/DDBJ databases">
        <title>Genome sequence of the luminous mushroom Mycena chlorophos for searching fungal bioluminescence genes.</title>
        <authorList>
            <person name="Tanaka Y."/>
            <person name="Kasuga D."/>
            <person name="Oba Y."/>
            <person name="Hase S."/>
            <person name="Sato K."/>
            <person name="Oba Y."/>
            <person name="Sakakibara Y."/>
        </authorList>
    </citation>
    <scope>NUCLEOTIDE SEQUENCE</scope>
</reference>
<dbReference type="SMART" id="SM00343">
    <property type="entry name" value="ZnF_C2HC"/>
    <property type="match status" value="1"/>
</dbReference>
<sequence length="143" mass="15616">MPVFFTGSVFDGLNPGADSEAEIGDLIPFVVLRWPVSDKRTHSFLSRLQLFLSNGFSEDEATAPARRGKNHSRGLQKQAFFAADPGKPSLKWEDNVICYRCGLEGHIGRNCTTPAVQWVRGQVAKPKEDPAPEGGADFQAARG</sequence>
<feature type="domain" description="CCHC-type" evidence="4">
    <location>
        <begin position="98"/>
        <end position="111"/>
    </location>
</feature>
<dbReference type="Proteomes" id="UP000815677">
    <property type="component" value="Unassembled WGS sequence"/>
</dbReference>
<dbReference type="Gene3D" id="4.10.60.10">
    <property type="entry name" value="Zinc finger, CCHC-type"/>
    <property type="match status" value="1"/>
</dbReference>
<accession>A0ABQ0LS20</accession>
<proteinExistence type="predicted"/>
<keyword evidence="1" id="KW-0507">mRNA processing</keyword>
<keyword evidence="2" id="KW-0862">Zinc</keyword>
<dbReference type="Pfam" id="PF00098">
    <property type="entry name" value="zf-CCHC"/>
    <property type="match status" value="1"/>
</dbReference>
<evidence type="ECO:0000313" key="6">
    <source>
        <dbReference type="Proteomes" id="UP000815677"/>
    </source>
</evidence>
<evidence type="ECO:0000256" key="3">
    <source>
        <dbReference type="SAM" id="MobiDB-lite"/>
    </source>
</evidence>
<gene>
    <name evidence="5" type="ORF">MCHLO_09744</name>
</gene>
<evidence type="ECO:0000256" key="1">
    <source>
        <dbReference type="ARBA" id="ARBA00022664"/>
    </source>
</evidence>
<keyword evidence="6" id="KW-1185">Reference proteome</keyword>
<dbReference type="EMBL" id="DF847883">
    <property type="protein sequence ID" value="GAT52721.1"/>
    <property type="molecule type" value="Genomic_DNA"/>
</dbReference>
<dbReference type="InterPro" id="IPR036875">
    <property type="entry name" value="Znf_CCHC_sf"/>
</dbReference>
<organism evidence="5 6">
    <name type="scientific">Mycena chlorophos</name>
    <name type="common">Agaric fungus</name>
    <name type="synonym">Agaricus chlorophos</name>
    <dbReference type="NCBI Taxonomy" id="658473"/>
    <lineage>
        <taxon>Eukaryota</taxon>
        <taxon>Fungi</taxon>
        <taxon>Dikarya</taxon>
        <taxon>Basidiomycota</taxon>
        <taxon>Agaricomycotina</taxon>
        <taxon>Agaricomycetes</taxon>
        <taxon>Agaricomycetidae</taxon>
        <taxon>Agaricales</taxon>
        <taxon>Marasmiineae</taxon>
        <taxon>Mycenaceae</taxon>
        <taxon>Mycena</taxon>
    </lineage>
</organism>
<feature type="region of interest" description="Disordered" evidence="3">
    <location>
        <begin position="124"/>
        <end position="143"/>
    </location>
</feature>
<keyword evidence="2" id="KW-0479">Metal-binding</keyword>
<evidence type="ECO:0000256" key="2">
    <source>
        <dbReference type="PROSITE-ProRule" id="PRU00047"/>
    </source>
</evidence>
<protein>
    <recommendedName>
        <fullName evidence="4">CCHC-type domain-containing protein</fullName>
    </recommendedName>
</protein>
<evidence type="ECO:0000313" key="5">
    <source>
        <dbReference type="EMBL" id="GAT52721.1"/>
    </source>
</evidence>
<dbReference type="InterPro" id="IPR001878">
    <property type="entry name" value="Znf_CCHC"/>
</dbReference>